<dbReference type="AlphaFoldDB" id="A0A4U3M9R4"/>
<sequence>MSQQAQENLQQLEEQGKIDYYVNAFDIVSMLNRNKKGVDEIGRVHYLLPKTFTTTFDLTDKYGSSHDFGQYQLNPDGTPKEANLKEHGYIFAAGVKVSKLIDKYLGKIMDASGESLAKNSLQFLLSLLSEENRQKIIKEYEKIIHEAKIASQWQGKVSRIQKSLASASGSQKIELRSELAELVAKQAQQAGKEYELLVKNILQEAEDEVQTVSKEIRESAMNIRQYLSYAEVQAMIAPYEKSRLWDSAEATNTSNQAKQYKQKLTDFSGKLTTVAKNIQAYDQQARSSLFQK</sequence>
<organism evidence="1 2">
    <name type="scientific">Enterococcus faecalis</name>
    <name type="common">Streptococcus faecalis</name>
    <dbReference type="NCBI Taxonomy" id="1351"/>
    <lineage>
        <taxon>Bacteria</taxon>
        <taxon>Bacillati</taxon>
        <taxon>Bacillota</taxon>
        <taxon>Bacilli</taxon>
        <taxon>Lactobacillales</taxon>
        <taxon>Enterococcaceae</taxon>
        <taxon>Enterococcus</taxon>
    </lineage>
</organism>
<name>A0A4U3M9R4_ENTFL</name>
<evidence type="ECO:0000313" key="2">
    <source>
        <dbReference type="Proteomes" id="UP000305511"/>
    </source>
</evidence>
<evidence type="ECO:0000313" key="1">
    <source>
        <dbReference type="EMBL" id="TKK85838.1"/>
    </source>
</evidence>
<comment type="caution">
    <text evidence="1">The sequence shown here is derived from an EMBL/GenBank/DDBJ whole genome shotgun (WGS) entry which is preliminary data.</text>
</comment>
<protein>
    <submittedName>
        <fullName evidence="1">Uncharacterized protein</fullName>
    </submittedName>
</protein>
<accession>A0A4U3M9R4</accession>
<dbReference type="Proteomes" id="UP000305511">
    <property type="component" value="Unassembled WGS sequence"/>
</dbReference>
<proteinExistence type="predicted"/>
<dbReference type="EMBL" id="SIYF01000197">
    <property type="protein sequence ID" value="TKK85838.1"/>
    <property type="molecule type" value="Genomic_DNA"/>
</dbReference>
<gene>
    <name evidence="1" type="ORF">EY666_08685</name>
</gene>
<reference evidence="1 2" key="1">
    <citation type="submission" date="2019-02" db="EMBL/GenBank/DDBJ databases">
        <title>Bacteria dissemination in different level of health care in South Africa: the effectiveness of infections prevention and control.</title>
        <authorList>
            <person name="Shobo C."/>
            <person name="Amoako D.G."/>
            <person name="Allam M."/>
            <person name="Ismail A."/>
            <person name="Bester L.A."/>
            <person name="Essack S.Y."/>
        </authorList>
    </citation>
    <scope>NUCLEOTIDE SEQUENCE [LARGE SCALE GENOMIC DNA]</scope>
    <source>
        <strain evidence="1 2">2SIL2</strain>
    </source>
</reference>